<proteinExistence type="predicted"/>
<feature type="compositionally biased region" description="Low complexity" evidence="1">
    <location>
        <begin position="154"/>
        <end position="163"/>
    </location>
</feature>
<sequence>MRTVPTKRMSLLTEREAQLVLSSAPRNLSELSPRELRSRIQRTRRLMEKYQDQARQQRREALGRVAPSRSRRAEGNVNTRQKAEYFARTLERFEKRLAKLEAEATRVRSGTRVTRVTRTTRGTRRGTARRAVALGALARGTMGGRKPARRTRAAGRTATARGASRQKKGGALKQQRFPSVKRQSHASARGRRTQTRKDQRR</sequence>
<dbReference type="RefSeq" id="WP_206728226.1">
    <property type="nucleotide sequence ID" value="NZ_CP071090.1"/>
</dbReference>
<reference evidence="2 3" key="1">
    <citation type="submission" date="2021-02" db="EMBL/GenBank/DDBJ databases">
        <title>De Novo genome assembly of isolated myxobacteria.</title>
        <authorList>
            <person name="Stevens D.C."/>
        </authorList>
    </citation>
    <scope>NUCLEOTIDE SEQUENCE [LARGE SCALE GENOMIC DNA]</scope>
    <source>
        <strain evidence="3">SCPEA02</strain>
    </source>
</reference>
<dbReference type="EMBL" id="CP071090">
    <property type="protein sequence ID" value="QSQ26681.1"/>
    <property type="molecule type" value="Genomic_DNA"/>
</dbReference>
<dbReference type="Proteomes" id="UP000662747">
    <property type="component" value="Chromosome"/>
</dbReference>
<feature type="region of interest" description="Disordered" evidence="1">
    <location>
        <begin position="51"/>
        <end position="77"/>
    </location>
</feature>
<name>A0ABX7P8A5_9BACT</name>
<evidence type="ECO:0000313" key="2">
    <source>
        <dbReference type="EMBL" id="QSQ26681.1"/>
    </source>
</evidence>
<feature type="region of interest" description="Disordered" evidence="1">
    <location>
        <begin position="138"/>
        <end position="201"/>
    </location>
</feature>
<gene>
    <name evidence="2" type="ORF">JY651_17875</name>
</gene>
<evidence type="ECO:0000313" key="3">
    <source>
        <dbReference type="Proteomes" id="UP000662747"/>
    </source>
</evidence>
<feature type="compositionally biased region" description="Basic residues" evidence="1">
    <location>
        <begin position="182"/>
        <end position="194"/>
    </location>
</feature>
<accession>A0ABX7P8A5</accession>
<evidence type="ECO:0000256" key="1">
    <source>
        <dbReference type="SAM" id="MobiDB-lite"/>
    </source>
</evidence>
<protein>
    <submittedName>
        <fullName evidence="2">Uncharacterized protein</fullName>
    </submittedName>
</protein>
<keyword evidence="3" id="KW-1185">Reference proteome</keyword>
<feature type="compositionally biased region" description="Basic and acidic residues" evidence="1">
    <location>
        <begin position="51"/>
        <end position="62"/>
    </location>
</feature>
<organism evidence="2 3">
    <name type="scientific">Pyxidicoccus parkwayensis</name>
    <dbReference type="NCBI Taxonomy" id="2813578"/>
    <lineage>
        <taxon>Bacteria</taxon>
        <taxon>Pseudomonadati</taxon>
        <taxon>Myxococcota</taxon>
        <taxon>Myxococcia</taxon>
        <taxon>Myxococcales</taxon>
        <taxon>Cystobacterineae</taxon>
        <taxon>Myxococcaceae</taxon>
        <taxon>Pyxidicoccus</taxon>
    </lineage>
</organism>